<feature type="region of interest" description="Disordered" evidence="1">
    <location>
        <begin position="199"/>
        <end position="225"/>
    </location>
</feature>
<keyword evidence="4" id="KW-1185">Reference proteome</keyword>
<dbReference type="FunFam" id="3.40.50.1000:FF:000228">
    <property type="entry name" value="NIF domain protein"/>
    <property type="match status" value="1"/>
</dbReference>
<dbReference type="InterPro" id="IPR036412">
    <property type="entry name" value="HAD-like_sf"/>
</dbReference>
<organism evidence="3 4">
    <name type="scientific">Aspergillus sydowii CBS 593.65</name>
    <dbReference type="NCBI Taxonomy" id="1036612"/>
    <lineage>
        <taxon>Eukaryota</taxon>
        <taxon>Fungi</taxon>
        <taxon>Dikarya</taxon>
        <taxon>Ascomycota</taxon>
        <taxon>Pezizomycotina</taxon>
        <taxon>Eurotiomycetes</taxon>
        <taxon>Eurotiomycetidae</taxon>
        <taxon>Eurotiales</taxon>
        <taxon>Aspergillaceae</taxon>
        <taxon>Aspergillus</taxon>
        <taxon>Aspergillus subgen. Nidulantes</taxon>
    </lineage>
</organism>
<protein>
    <recommendedName>
        <fullName evidence="2">FCP1 homology domain-containing protein</fullName>
    </recommendedName>
</protein>
<evidence type="ECO:0000256" key="1">
    <source>
        <dbReference type="SAM" id="MobiDB-lite"/>
    </source>
</evidence>
<feature type="compositionally biased region" description="Basic residues" evidence="1">
    <location>
        <begin position="115"/>
        <end position="124"/>
    </location>
</feature>
<dbReference type="OrthoDB" id="1711508at2759"/>
<dbReference type="InterPro" id="IPR004274">
    <property type="entry name" value="FCP1_dom"/>
</dbReference>
<feature type="region of interest" description="Disordered" evidence="1">
    <location>
        <begin position="544"/>
        <end position="572"/>
    </location>
</feature>
<feature type="region of interest" description="Disordered" evidence="1">
    <location>
        <begin position="48"/>
        <end position="176"/>
    </location>
</feature>
<dbReference type="SUPFAM" id="SSF56784">
    <property type="entry name" value="HAD-like"/>
    <property type="match status" value="1"/>
</dbReference>
<feature type="compositionally biased region" description="Polar residues" evidence="1">
    <location>
        <begin position="157"/>
        <end position="168"/>
    </location>
</feature>
<gene>
    <name evidence="3" type="ORF">ASPSYDRAFT_51771</name>
</gene>
<feature type="compositionally biased region" description="Polar residues" evidence="1">
    <location>
        <begin position="318"/>
        <end position="329"/>
    </location>
</feature>
<dbReference type="PROSITE" id="PS50969">
    <property type="entry name" value="FCP1"/>
    <property type="match status" value="1"/>
</dbReference>
<dbReference type="Pfam" id="PF03031">
    <property type="entry name" value="NIF"/>
    <property type="match status" value="1"/>
</dbReference>
<dbReference type="InterPro" id="IPR050365">
    <property type="entry name" value="TIM50"/>
</dbReference>
<dbReference type="STRING" id="1036612.A0A1L9SZL9"/>
<dbReference type="AlphaFoldDB" id="A0A1L9SZL9"/>
<feature type="compositionally biased region" description="Low complexity" evidence="1">
    <location>
        <begin position="621"/>
        <end position="637"/>
    </location>
</feature>
<reference evidence="4" key="1">
    <citation type="journal article" date="2017" name="Genome Biol.">
        <title>Comparative genomics reveals high biological diversity and specific adaptations in the industrially and medically important fungal genus Aspergillus.</title>
        <authorList>
            <person name="de Vries R.P."/>
            <person name="Riley R."/>
            <person name="Wiebenga A."/>
            <person name="Aguilar-Osorio G."/>
            <person name="Amillis S."/>
            <person name="Uchima C.A."/>
            <person name="Anderluh G."/>
            <person name="Asadollahi M."/>
            <person name="Askin M."/>
            <person name="Barry K."/>
            <person name="Battaglia E."/>
            <person name="Bayram O."/>
            <person name="Benocci T."/>
            <person name="Braus-Stromeyer S.A."/>
            <person name="Caldana C."/>
            <person name="Canovas D."/>
            <person name="Cerqueira G.C."/>
            <person name="Chen F."/>
            <person name="Chen W."/>
            <person name="Choi C."/>
            <person name="Clum A."/>
            <person name="Dos Santos R.A."/>
            <person name="Damasio A.R."/>
            <person name="Diallinas G."/>
            <person name="Emri T."/>
            <person name="Fekete E."/>
            <person name="Flipphi M."/>
            <person name="Freyberg S."/>
            <person name="Gallo A."/>
            <person name="Gournas C."/>
            <person name="Habgood R."/>
            <person name="Hainaut M."/>
            <person name="Harispe M.L."/>
            <person name="Henrissat B."/>
            <person name="Hilden K.S."/>
            <person name="Hope R."/>
            <person name="Hossain A."/>
            <person name="Karabika E."/>
            <person name="Karaffa L."/>
            <person name="Karanyi Z."/>
            <person name="Krasevec N."/>
            <person name="Kuo A."/>
            <person name="Kusch H."/>
            <person name="LaButti K."/>
            <person name="Lagendijk E.L."/>
            <person name="Lapidus A."/>
            <person name="Levasseur A."/>
            <person name="Lindquist E."/>
            <person name="Lipzen A."/>
            <person name="Logrieco A.F."/>
            <person name="MacCabe A."/>
            <person name="Maekelae M.R."/>
            <person name="Malavazi I."/>
            <person name="Melin P."/>
            <person name="Meyer V."/>
            <person name="Mielnichuk N."/>
            <person name="Miskei M."/>
            <person name="Molnar A.P."/>
            <person name="Mule G."/>
            <person name="Ngan C.Y."/>
            <person name="Orejas M."/>
            <person name="Orosz E."/>
            <person name="Ouedraogo J.P."/>
            <person name="Overkamp K.M."/>
            <person name="Park H.-S."/>
            <person name="Perrone G."/>
            <person name="Piumi F."/>
            <person name="Punt P.J."/>
            <person name="Ram A.F."/>
            <person name="Ramon A."/>
            <person name="Rauscher S."/>
            <person name="Record E."/>
            <person name="Riano-Pachon D.M."/>
            <person name="Robert V."/>
            <person name="Roehrig J."/>
            <person name="Ruller R."/>
            <person name="Salamov A."/>
            <person name="Salih N.S."/>
            <person name="Samson R.A."/>
            <person name="Sandor E."/>
            <person name="Sanguinetti M."/>
            <person name="Schuetze T."/>
            <person name="Sepcic K."/>
            <person name="Shelest E."/>
            <person name="Sherlock G."/>
            <person name="Sophianopoulou V."/>
            <person name="Squina F.M."/>
            <person name="Sun H."/>
            <person name="Susca A."/>
            <person name="Todd R.B."/>
            <person name="Tsang A."/>
            <person name="Unkles S.E."/>
            <person name="van de Wiele N."/>
            <person name="van Rossen-Uffink D."/>
            <person name="Oliveira J.V."/>
            <person name="Vesth T.C."/>
            <person name="Visser J."/>
            <person name="Yu J.-H."/>
            <person name="Zhou M."/>
            <person name="Andersen M.R."/>
            <person name="Archer D.B."/>
            <person name="Baker S.E."/>
            <person name="Benoit I."/>
            <person name="Brakhage A.A."/>
            <person name="Braus G.H."/>
            <person name="Fischer R."/>
            <person name="Frisvad J.C."/>
            <person name="Goldman G.H."/>
            <person name="Houbraken J."/>
            <person name="Oakley B."/>
            <person name="Pocsi I."/>
            <person name="Scazzocchio C."/>
            <person name="Seiboth B."/>
            <person name="vanKuyk P.A."/>
            <person name="Wortman J."/>
            <person name="Dyer P.S."/>
            <person name="Grigoriev I.V."/>
        </authorList>
    </citation>
    <scope>NUCLEOTIDE SEQUENCE [LARGE SCALE GENOMIC DNA]</scope>
    <source>
        <strain evidence="4">CBS 593.65</strain>
    </source>
</reference>
<feature type="region of interest" description="Disordered" evidence="1">
    <location>
        <begin position="589"/>
        <end position="651"/>
    </location>
</feature>
<dbReference type="Gene3D" id="3.40.50.1000">
    <property type="entry name" value="HAD superfamily/HAD-like"/>
    <property type="match status" value="1"/>
</dbReference>
<sequence>MSRCGAYDKLFSRTLASHHSLSKHRPHLLSIARVPVSRASTSRYPMLAPAMKSQSSTNSTSNAESKSVDEERQGGTAPNPRSGWRPYRGRWDAKVAYRDNRNEASRGEPATHNTHMSRRGRPRQNQRNPRVYLNGATNLNSHDGLSGRSFSPRRDAPSQQPAQSQNGQAPLPANNGFADFPMLNPFNMFSGLPMPSDLNSAYQPPFSPPNMSQQHQSQFPSQLNPSLHNPAFFPLLGGGNPFLNMPPFLSPAAFMNLDMQSQAALNPMLNTVDQSGAPTSAGFSAAAPSVPDQKRSSAAKAHHQAFKAPRPPSATKKYLNQSSLSPKLTSSPQPLLVILDLNGTLIYRKTKKFPPSFSRRVGLDEFLNVLVEKYKVMIWSSSTPQTVAAVCQKLFTESQRKELVVEWGRDKLGLSKSEYNSKIQVYKTLETVWTSRQIQASYPGKAQKGGPKAKKQASRWDQTNTILIDDSKLKALSEPYNLIEIPEFTNNPAIDESDIFPKVLQRLELLAKCDDVSKMLYKWTSTSPETSILDLDLGPIEWKHSGRGDDSQHNNADLDPAEARKLSRKARKLEKKAARKTAAILAARASASAPVQSLQDSPSNPLADELGNQNGHEDPASEAQRQRSPSSASSAQSGNTLLDRLEESLNS</sequence>
<feature type="compositionally biased region" description="Basic and acidic residues" evidence="1">
    <location>
        <begin position="89"/>
        <end position="106"/>
    </location>
</feature>
<dbReference type="InterPro" id="IPR023214">
    <property type="entry name" value="HAD_sf"/>
</dbReference>
<evidence type="ECO:0000313" key="4">
    <source>
        <dbReference type="Proteomes" id="UP000184356"/>
    </source>
</evidence>
<dbReference type="RefSeq" id="XP_040696446.1">
    <property type="nucleotide sequence ID" value="XM_040848353.1"/>
</dbReference>
<evidence type="ECO:0000259" key="2">
    <source>
        <dbReference type="PROSITE" id="PS50969"/>
    </source>
</evidence>
<dbReference type="SMART" id="SM00577">
    <property type="entry name" value="CPDc"/>
    <property type="match status" value="1"/>
</dbReference>
<dbReference type="VEuPathDB" id="FungiDB:ASPSYDRAFT_51771"/>
<dbReference type="PANTHER" id="PTHR12210">
    <property type="entry name" value="DULLARD PROTEIN PHOSPHATASE"/>
    <property type="match status" value="1"/>
</dbReference>
<dbReference type="EMBL" id="KV878600">
    <property type="protein sequence ID" value="OJJ52640.1"/>
    <property type="molecule type" value="Genomic_DNA"/>
</dbReference>
<feature type="compositionally biased region" description="Polar residues" evidence="1">
    <location>
        <begin position="594"/>
        <end position="604"/>
    </location>
</feature>
<feature type="compositionally biased region" description="Polar residues" evidence="1">
    <location>
        <begin position="52"/>
        <end position="65"/>
    </location>
</feature>
<feature type="region of interest" description="Disordered" evidence="1">
    <location>
        <begin position="280"/>
        <end position="329"/>
    </location>
</feature>
<accession>A0A1L9SZL9</accession>
<feature type="compositionally biased region" description="Polar residues" evidence="1">
    <location>
        <begin position="209"/>
        <end position="225"/>
    </location>
</feature>
<name>A0A1L9SZL9_9EURO</name>
<dbReference type="Proteomes" id="UP000184356">
    <property type="component" value="Unassembled WGS sequence"/>
</dbReference>
<proteinExistence type="predicted"/>
<dbReference type="GeneID" id="63764426"/>
<feature type="domain" description="FCP1 homology" evidence="2">
    <location>
        <begin position="330"/>
        <end position="510"/>
    </location>
</feature>
<evidence type="ECO:0000313" key="3">
    <source>
        <dbReference type="EMBL" id="OJJ52640.1"/>
    </source>
</evidence>